<gene>
    <name evidence="2" type="ORF">NTEN_LOCUS12725</name>
</gene>
<evidence type="ECO:0000256" key="1">
    <source>
        <dbReference type="SAM" id="MobiDB-lite"/>
    </source>
</evidence>
<keyword evidence="3" id="KW-1185">Reference proteome</keyword>
<feature type="non-terminal residue" evidence="2">
    <location>
        <position position="168"/>
    </location>
</feature>
<sequence>MGSGKFVHRPAPPETNSPVLLIKFLRKARPSTAGGKTSHSVCLSLSCFLSINPSLPVVTTLRPRGPSTFPSGTTKSSPFVIKNCTNEMQTTPGHRLQQRLKQWRGGVGYTEVVIWIASLRITHEYKFVRSRAGRPPTTADSNEIPTRSIGGATHINKTSWSRLDSTCA</sequence>
<protein>
    <submittedName>
        <fullName evidence="2">Uncharacterized protein</fullName>
    </submittedName>
</protein>
<dbReference type="EMBL" id="CADCXU010019074">
    <property type="protein sequence ID" value="CAB0007445.1"/>
    <property type="molecule type" value="Genomic_DNA"/>
</dbReference>
<dbReference type="Proteomes" id="UP000479000">
    <property type="component" value="Unassembled WGS sequence"/>
</dbReference>
<reference evidence="2 3" key="1">
    <citation type="submission" date="2020-02" db="EMBL/GenBank/DDBJ databases">
        <authorList>
            <person name="Ferguson B K."/>
        </authorList>
    </citation>
    <scope>NUCLEOTIDE SEQUENCE [LARGE SCALE GENOMIC DNA]</scope>
</reference>
<organism evidence="2 3">
    <name type="scientific">Nesidiocoris tenuis</name>
    <dbReference type="NCBI Taxonomy" id="355587"/>
    <lineage>
        <taxon>Eukaryota</taxon>
        <taxon>Metazoa</taxon>
        <taxon>Ecdysozoa</taxon>
        <taxon>Arthropoda</taxon>
        <taxon>Hexapoda</taxon>
        <taxon>Insecta</taxon>
        <taxon>Pterygota</taxon>
        <taxon>Neoptera</taxon>
        <taxon>Paraneoptera</taxon>
        <taxon>Hemiptera</taxon>
        <taxon>Heteroptera</taxon>
        <taxon>Panheteroptera</taxon>
        <taxon>Cimicomorpha</taxon>
        <taxon>Miridae</taxon>
        <taxon>Dicyphina</taxon>
        <taxon>Nesidiocoris</taxon>
    </lineage>
</organism>
<evidence type="ECO:0000313" key="3">
    <source>
        <dbReference type="Proteomes" id="UP000479000"/>
    </source>
</evidence>
<proteinExistence type="predicted"/>
<dbReference type="AlphaFoldDB" id="A0A6H5GWJ2"/>
<evidence type="ECO:0000313" key="2">
    <source>
        <dbReference type="EMBL" id="CAB0007445.1"/>
    </source>
</evidence>
<name>A0A6H5GWJ2_9HEMI</name>
<accession>A0A6H5GWJ2</accession>
<feature type="region of interest" description="Disordered" evidence="1">
    <location>
        <begin position="131"/>
        <end position="152"/>
    </location>
</feature>